<dbReference type="InterPro" id="IPR001841">
    <property type="entry name" value="Znf_RING"/>
</dbReference>
<keyword evidence="10" id="KW-1133">Transmembrane helix</keyword>
<comment type="subcellular location">
    <subcellularLocation>
        <location evidence="2">Cytoplasmic vesicle membrane</location>
        <topology evidence="2">Multi-pass membrane protein</topology>
    </subcellularLocation>
    <subcellularLocation>
        <location evidence="3">Early endosome membrane</location>
        <topology evidence="3">Multi-pass membrane protein</topology>
    </subcellularLocation>
    <subcellularLocation>
        <location evidence="1">Lysosome membrane</location>
        <topology evidence="1">Multi-pass membrane protein</topology>
    </subcellularLocation>
</comment>
<evidence type="ECO:0000256" key="6">
    <source>
        <dbReference type="ARBA" id="ARBA00022833"/>
    </source>
</evidence>
<evidence type="ECO:0000256" key="7">
    <source>
        <dbReference type="ARBA" id="ARBA00022859"/>
    </source>
</evidence>
<name>N6TZT7_DENPD</name>
<evidence type="ECO:0000256" key="2">
    <source>
        <dbReference type="ARBA" id="ARBA00004439"/>
    </source>
</evidence>
<evidence type="ECO:0000256" key="5">
    <source>
        <dbReference type="ARBA" id="ARBA00022771"/>
    </source>
</evidence>
<gene>
    <name evidence="14" type="primary">109540310</name>
    <name evidence="13" type="ORF">YQE_08583</name>
</gene>
<keyword evidence="10" id="KW-0472">Membrane</keyword>
<dbReference type="GO" id="GO:0031901">
    <property type="term" value="C:early endosome membrane"/>
    <property type="evidence" value="ECO:0007669"/>
    <property type="project" value="UniProtKB-SubCell"/>
</dbReference>
<organism evidence="13">
    <name type="scientific">Dendroctonus ponderosae</name>
    <name type="common">Mountain pine beetle</name>
    <dbReference type="NCBI Taxonomy" id="77166"/>
    <lineage>
        <taxon>Eukaryota</taxon>
        <taxon>Metazoa</taxon>
        <taxon>Ecdysozoa</taxon>
        <taxon>Arthropoda</taxon>
        <taxon>Hexapoda</taxon>
        <taxon>Insecta</taxon>
        <taxon>Pterygota</taxon>
        <taxon>Neoptera</taxon>
        <taxon>Endopterygota</taxon>
        <taxon>Coleoptera</taxon>
        <taxon>Polyphaga</taxon>
        <taxon>Cucujiformia</taxon>
        <taxon>Curculionidae</taxon>
        <taxon>Scolytinae</taxon>
        <taxon>Dendroctonus</taxon>
    </lineage>
</organism>
<keyword evidence="4" id="KW-0479">Metal-binding</keyword>
<dbReference type="Pfam" id="PF12906">
    <property type="entry name" value="RINGv"/>
    <property type="match status" value="1"/>
</dbReference>
<evidence type="ECO:0000256" key="10">
    <source>
        <dbReference type="SAM" id="Phobius"/>
    </source>
</evidence>
<dbReference type="InterPro" id="IPR013083">
    <property type="entry name" value="Znf_RING/FYVE/PHD"/>
</dbReference>
<evidence type="ECO:0000313" key="13">
    <source>
        <dbReference type="EMBL" id="ENN74810.1"/>
    </source>
</evidence>
<keyword evidence="8" id="KW-0968">Cytoplasmic vesicle</keyword>
<feature type="transmembrane region" description="Helical" evidence="10">
    <location>
        <begin position="155"/>
        <end position="179"/>
    </location>
</feature>
<evidence type="ECO:0000313" key="15">
    <source>
        <dbReference type="Proteomes" id="UP000019118"/>
    </source>
</evidence>
<dbReference type="EnsemblMetazoa" id="XM_019908645.1">
    <property type="protein sequence ID" value="XP_019764204.1"/>
    <property type="gene ID" value="LOC109540310"/>
</dbReference>
<proteinExistence type="predicted"/>
<sequence length="352" mass="39612">MPEQLIKVKETCGVVSREAFSDSVKRQELSNCDTDSNYSNSSGDICRICHCEADAENPLLSPCYCAGSLKYVHQNCLRQWLAASDTRSCELCKFNFILHTKIKPLSEWRILEMSSVERRRLVCSIMFHFVAGVCVIWSLFVLIDRAAEEIQKGIIAWPFWTKLVVVAVGFTGGAVFMYIQCKQYLGLFSRWKAHNRVMLVQNAPEKQLSISSSPNSNYISSKENGHVNVLSQVVTSGEFDVPPSDTTSNSQSDVQICYIFENEYKKQKKPFGSCASSIQKADVHVEDLCESPKQDLSKSQEYLTHRETWVALDIECPSDGRKLSLYKTDALSNSTCKSLPNLLNSSSEHLLV</sequence>
<dbReference type="PANTHER" id="PTHR45981">
    <property type="entry name" value="LD02310P"/>
    <property type="match status" value="1"/>
</dbReference>
<dbReference type="Gene3D" id="3.30.40.10">
    <property type="entry name" value="Zinc/RING finger domain, C3HC4 (zinc finger)"/>
    <property type="match status" value="1"/>
</dbReference>
<dbReference type="PROSITE" id="PS50089">
    <property type="entry name" value="ZF_RING_2"/>
    <property type="match status" value="1"/>
</dbReference>
<dbReference type="SUPFAM" id="SSF57850">
    <property type="entry name" value="RING/U-box"/>
    <property type="match status" value="1"/>
</dbReference>
<feature type="domain" description="RING-type" evidence="11">
    <location>
        <begin position="46"/>
        <end position="93"/>
    </location>
</feature>
<dbReference type="InterPro" id="IPR011016">
    <property type="entry name" value="Znf_RING-CH"/>
</dbReference>
<dbReference type="Proteomes" id="UP000019118">
    <property type="component" value="Unassembled WGS sequence"/>
</dbReference>
<dbReference type="EMBL" id="KB741028">
    <property type="protein sequence ID" value="ENN74810.1"/>
    <property type="molecule type" value="Genomic_DNA"/>
</dbReference>
<dbReference type="PROSITE" id="PS51292">
    <property type="entry name" value="ZF_RING_CH"/>
    <property type="match status" value="1"/>
</dbReference>
<dbReference type="GO" id="GO:0005765">
    <property type="term" value="C:lysosomal membrane"/>
    <property type="evidence" value="ECO:0007669"/>
    <property type="project" value="UniProtKB-SubCell"/>
</dbReference>
<dbReference type="HOGENOM" id="CLU_829849_0_0_1"/>
<evidence type="ECO:0000256" key="1">
    <source>
        <dbReference type="ARBA" id="ARBA00004155"/>
    </source>
</evidence>
<dbReference type="GO" id="GO:0002376">
    <property type="term" value="P:immune system process"/>
    <property type="evidence" value="ECO:0007669"/>
    <property type="project" value="UniProtKB-KW"/>
</dbReference>
<evidence type="ECO:0000256" key="8">
    <source>
        <dbReference type="ARBA" id="ARBA00023329"/>
    </source>
</evidence>
<evidence type="ECO:0000313" key="14">
    <source>
        <dbReference type="EnsemblMetazoa" id="XP_019764204.1"/>
    </source>
</evidence>
<reference evidence="14" key="2">
    <citation type="submission" date="2024-08" db="UniProtKB">
        <authorList>
            <consortium name="EnsemblMetazoa"/>
        </authorList>
    </citation>
    <scope>IDENTIFICATION</scope>
</reference>
<dbReference type="KEGG" id="dpa:109540310"/>
<dbReference type="AlphaFoldDB" id="N6TZT7"/>
<protein>
    <submittedName>
        <fullName evidence="13 14">Uncharacterized protein</fullName>
    </submittedName>
</protein>
<evidence type="ECO:0000259" key="12">
    <source>
        <dbReference type="PROSITE" id="PS51292"/>
    </source>
</evidence>
<keyword evidence="10" id="KW-0812">Transmembrane</keyword>
<keyword evidence="7" id="KW-0391">Immunity</keyword>
<dbReference type="OMA" id="RWKAHNR"/>
<keyword evidence="6" id="KW-0862">Zinc</keyword>
<feature type="transmembrane region" description="Helical" evidence="10">
    <location>
        <begin position="121"/>
        <end position="143"/>
    </location>
</feature>
<feature type="non-terminal residue" evidence="13">
    <location>
        <position position="1"/>
    </location>
</feature>
<dbReference type="SMART" id="SM00744">
    <property type="entry name" value="RINGv"/>
    <property type="match status" value="1"/>
</dbReference>
<evidence type="ECO:0000256" key="3">
    <source>
        <dbReference type="ARBA" id="ARBA00004520"/>
    </source>
</evidence>
<keyword evidence="15" id="KW-1185">Reference proteome</keyword>
<reference evidence="13 15" key="1">
    <citation type="journal article" date="2013" name="Genome Biol.">
        <title>Draft genome of the mountain pine beetle, Dendroctonus ponderosae Hopkins, a major forest pest.</title>
        <authorList>
            <person name="Keeling C.I."/>
            <person name="Yuen M.M."/>
            <person name="Liao N.Y."/>
            <person name="Docking T.R."/>
            <person name="Chan S.K."/>
            <person name="Taylor G.A."/>
            <person name="Palmquist D.L."/>
            <person name="Jackman S.D."/>
            <person name="Nguyen A."/>
            <person name="Li M."/>
            <person name="Henderson H."/>
            <person name="Janes J.K."/>
            <person name="Zhao Y."/>
            <person name="Pandoh P."/>
            <person name="Moore R."/>
            <person name="Sperling F.A."/>
            <person name="Huber D.P."/>
            <person name="Birol I."/>
            <person name="Jones S.J."/>
            <person name="Bohlmann J."/>
        </authorList>
    </citation>
    <scope>NUCLEOTIDE SEQUENCE</scope>
</reference>
<evidence type="ECO:0000256" key="4">
    <source>
        <dbReference type="ARBA" id="ARBA00022723"/>
    </source>
</evidence>
<evidence type="ECO:0000259" key="11">
    <source>
        <dbReference type="PROSITE" id="PS50089"/>
    </source>
</evidence>
<dbReference type="OrthoDB" id="264354at2759"/>
<dbReference type="GO" id="GO:0008270">
    <property type="term" value="F:zinc ion binding"/>
    <property type="evidence" value="ECO:0007669"/>
    <property type="project" value="UniProtKB-KW"/>
</dbReference>
<feature type="domain" description="RING-CH-type" evidence="12">
    <location>
        <begin position="38"/>
        <end position="99"/>
    </location>
</feature>
<accession>N6TZT7</accession>
<evidence type="ECO:0000256" key="9">
    <source>
        <dbReference type="PROSITE-ProRule" id="PRU00175"/>
    </source>
</evidence>
<keyword evidence="5 9" id="KW-0863">Zinc-finger</keyword>